<keyword evidence="3" id="KW-1185">Reference proteome</keyword>
<evidence type="ECO:0000313" key="3">
    <source>
        <dbReference type="Proteomes" id="UP001172457"/>
    </source>
</evidence>
<evidence type="ECO:0000313" key="2">
    <source>
        <dbReference type="EMBL" id="KAJ9559359.1"/>
    </source>
</evidence>
<dbReference type="Proteomes" id="UP001172457">
    <property type="component" value="Chromosome 3"/>
</dbReference>
<sequence>MFTTGLSSMSEKESSNRRKNLQMHDIKERPHINLPAIRGFLLQFSGKLQKHLKLHIDEIFIHFYAVKVQEHNRRNGSGQGDVYTEGFKFNLEKQLQAWRKKSCVSLYPKGFLPTKCESECGFTQMQYTLTQTIRGSSRIFIKVLLDEGSRQVVDLEQACYMEVFVVVIVVHVMVDQNREEIKLLRLLKHPDIVEIKHIMLPPSRREF</sequence>
<gene>
    <name evidence="2" type="ORF">OSB04_013973</name>
</gene>
<accession>A0AA38TG16</accession>
<protein>
    <recommendedName>
        <fullName evidence="4">Protein kinase domain-containing protein</fullName>
    </recommendedName>
</protein>
<name>A0AA38TG16_9ASTR</name>
<organism evidence="2 3">
    <name type="scientific">Centaurea solstitialis</name>
    <name type="common">yellow star-thistle</name>
    <dbReference type="NCBI Taxonomy" id="347529"/>
    <lineage>
        <taxon>Eukaryota</taxon>
        <taxon>Viridiplantae</taxon>
        <taxon>Streptophyta</taxon>
        <taxon>Embryophyta</taxon>
        <taxon>Tracheophyta</taxon>
        <taxon>Spermatophyta</taxon>
        <taxon>Magnoliopsida</taxon>
        <taxon>eudicotyledons</taxon>
        <taxon>Gunneridae</taxon>
        <taxon>Pentapetalae</taxon>
        <taxon>asterids</taxon>
        <taxon>campanulids</taxon>
        <taxon>Asterales</taxon>
        <taxon>Asteraceae</taxon>
        <taxon>Carduoideae</taxon>
        <taxon>Cardueae</taxon>
        <taxon>Centaureinae</taxon>
        <taxon>Centaurea</taxon>
    </lineage>
</organism>
<reference evidence="2" key="1">
    <citation type="submission" date="2023-03" db="EMBL/GenBank/DDBJ databases">
        <title>Chromosome-scale reference genome and RAD-based genetic map of yellow starthistle (Centaurea solstitialis) reveal putative structural variation and QTLs associated with invader traits.</title>
        <authorList>
            <person name="Reatini B."/>
            <person name="Cang F.A."/>
            <person name="Jiang Q."/>
            <person name="Mckibben M.T.W."/>
            <person name="Barker M.S."/>
            <person name="Rieseberg L.H."/>
            <person name="Dlugosch K.M."/>
        </authorList>
    </citation>
    <scope>NUCLEOTIDE SEQUENCE</scope>
    <source>
        <strain evidence="2">CAN-66</strain>
        <tissue evidence="2">Leaf</tissue>
    </source>
</reference>
<proteinExistence type="predicted"/>
<dbReference type="EMBL" id="JARYMX010000003">
    <property type="protein sequence ID" value="KAJ9559359.1"/>
    <property type="molecule type" value="Genomic_DNA"/>
</dbReference>
<feature type="compositionally biased region" description="Basic and acidic residues" evidence="1">
    <location>
        <begin position="10"/>
        <end position="23"/>
    </location>
</feature>
<dbReference type="AlphaFoldDB" id="A0AA38TG16"/>
<evidence type="ECO:0008006" key="4">
    <source>
        <dbReference type="Google" id="ProtNLM"/>
    </source>
</evidence>
<evidence type="ECO:0000256" key="1">
    <source>
        <dbReference type="SAM" id="MobiDB-lite"/>
    </source>
</evidence>
<feature type="region of interest" description="Disordered" evidence="1">
    <location>
        <begin position="1"/>
        <end position="23"/>
    </location>
</feature>
<comment type="caution">
    <text evidence="2">The sequence shown here is derived from an EMBL/GenBank/DDBJ whole genome shotgun (WGS) entry which is preliminary data.</text>
</comment>